<accession>A0A239J345</accession>
<dbReference type="Pfam" id="PF00583">
    <property type="entry name" value="Acetyltransf_1"/>
    <property type="match status" value="1"/>
</dbReference>
<sequence length="215" mass="24943">MENLNIGVNIVEKDPILIDSKGYKNHLKVRKAIPKDVQDIYYIACTVGTNKKDSNQGFLVDDYSSDPKYYQKMLLEKVLELDHFYVAESFNNKVVGFLMAYTKEQWLKYNRDWLQEVHWHPSFDKTKTENFIVIDKTAIYAPLTGHGIGSQLYKRLIADILPKGIHNIFAETIISPVPNFASLSFRKKQVYTLAGVRYEAYMGEMFTDLIYHKSI</sequence>
<keyword evidence="3" id="KW-1185">Reference proteome</keyword>
<dbReference type="InterPro" id="IPR000182">
    <property type="entry name" value="GNAT_dom"/>
</dbReference>
<dbReference type="SUPFAM" id="SSF55729">
    <property type="entry name" value="Acyl-CoA N-acyltransferases (Nat)"/>
    <property type="match status" value="1"/>
</dbReference>
<dbReference type="GO" id="GO:0016747">
    <property type="term" value="F:acyltransferase activity, transferring groups other than amino-acyl groups"/>
    <property type="evidence" value="ECO:0007669"/>
    <property type="project" value="InterPro"/>
</dbReference>
<organism evidence="2 3">
    <name type="scientific">Anaerovirgula multivorans</name>
    <dbReference type="NCBI Taxonomy" id="312168"/>
    <lineage>
        <taxon>Bacteria</taxon>
        <taxon>Bacillati</taxon>
        <taxon>Bacillota</taxon>
        <taxon>Clostridia</taxon>
        <taxon>Peptostreptococcales</taxon>
        <taxon>Natronincolaceae</taxon>
        <taxon>Anaerovirgula</taxon>
    </lineage>
</organism>
<dbReference type="RefSeq" id="WP_089284844.1">
    <property type="nucleotide sequence ID" value="NZ_FZOJ01000033.1"/>
</dbReference>
<dbReference type="Proteomes" id="UP000198304">
    <property type="component" value="Unassembled WGS sequence"/>
</dbReference>
<proteinExistence type="predicted"/>
<protein>
    <recommendedName>
        <fullName evidence="1">N-acetyltransferase domain-containing protein</fullName>
    </recommendedName>
</protein>
<evidence type="ECO:0000313" key="2">
    <source>
        <dbReference type="EMBL" id="SNT00456.1"/>
    </source>
</evidence>
<dbReference type="InterPro" id="IPR016181">
    <property type="entry name" value="Acyl_CoA_acyltransferase"/>
</dbReference>
<dbReference type="PROSITE" id="PS51186">
    <property type="entry name" value="GNAT"/>
    <property type="match status" value="1"/>
</dbReference>
<reference evidence="2 3" key="1">
    <citation type="submission" date="2017-06" db="EMBL/GenBank/DDBJ databases">
        <authorList>
            <person name="Kim H.J."/>
            <person name="Triplett B.A."/>
        </authorList>
    </citation>
    <scope>NUCLEOTIDE SEQUENCE [LARGE SCALE GENOMIC DNA]</scope>
    <source>
        <strain evidence="2 3">SCA</strain>
    </source>
</reference>
<evidence type="ECO:0000313" key="3">
    <source>
        <dbReference type="Proteomes" id="UP000198304"/>
    </source>
</evidence>
<name>A0A239J345_9FIRM</name>
<dbReference type="AlphaFoldDB" id="A0A239J345"/>
<feature type="domain" description="N-acetyltransferase" evidence="1">
    <location>
        <begin position="27"/>
        <end position="215"/>
    </location>
</feature>
<dbReference type="EMBL" id="FZOJ01000033">
    <property type="protein sequence ID" value="SNT00456.1"/>
    <property type="molecule type" value="Genomic_DNA"/>
</dbReference>
<dbReference type="OrthoDB" id="1950784at2"/>
<dbReference type="Gene3D" id="3.40.630.30">
    <property type="match status" value="1"/>
</dbReference>
<gene>
    <name evidence="2" type="ORF">SAMN05446037_10333</name>
</gene>
<evidence type="ECO:0000259" key="1">
    <source>
        <dbReference type="PROSITE" id="PS51186"/>
    </source>
</evidence>